<feature type="transmembrane region" description="Helical" evidence="1">
    <location>
        <begin position="874"/>
        <end position="895"/>
    </location>
</feature>
<feature type="transmembrane region" description="Helical" evidence="1">
    <location>
        <begin position="831"/>
        <end position="854"/>
    </location>
</feature>
<proteinExistence type="predicted"/>
<feature type="transmembrane region" description="Helical" evidence="1">
    <location>
        <begin position="434"/>
        <end position="453"/>
    </location>
</feature>
<evidence type="ECO:0000313" key="2">
    <source>
        <dbReference type="EMBL" id="SPT55461.1"/>
    </source>
</evidence>
<evidence type="ECO:0000313" key="3">
    <source>
        <dbReference type="Proteomes" id="UP000250192"/>
    </source>
</evidence>
<name>A0A2X0VP18_9ACTO</name>
<protein>
    <submittedName>
        <fullName evidence="2">Uncharacterized protein</fullName>
    </submittedName>
</protein>
<organism evidence="2 3">
    <name type="scientific">Schaalia odontolytica</name>
    <dbReference type="NCBI Taxonomy" id="1660"/>
    <lineage>
        <taxon>Bacteria</taxon>
        <taxon>Bacillati</taxon>
        <taxon>Actinomycetota</taxon>
        <taxon>Actinomycetes</taxon>
        <taxon>Actinomycetales</taxon>
        <taxon>Actinomycetaceae</taxon>
        <taxon>Schaalia</taxon>
    </lineage>
</organism>
<feature type="transmembrane region" description="Helical" evidence="1">
    <location>
        <begin position="294"/>
        <end position="318"/>
    </location>
</feature>
<dbReference type="EMBL" id="UAPR01000002">
    <property type="protein sequence ID" value="SPT55461.1"/>
    <property type="molecule type" value="Genomic_DNA"/>
</dbReference>
<dbReference type="STRING" id="1660.APY09_01595"/>
<dbReference type="AlphaFoldDB" id="A0A2X0VP18"/>
<feature type="transmembrane region" description="Helical" evidence="1">
    <location>
        <begin position="384"/>
        <end position="404"/>
    </location>
</feature>
<feature type="transmembrane region" description="Helical" evidence="1">
    <location>
        <begin position="30"/>
        <end position="50"/>
    </location>
</feature>
<dbReference type="Proteomes" id="UP000250192">
    <property type="component" value="Unassembled WGS sequence"/>
</dbReference>
<keyword evidence="1" id="KW-0812">Transmembrane</keyword>
<feature type="transmembrane region" description="Helical" evidence="1">
    <location>
        <begin position="777"/>
        <end position="798"/>
    </location>
</feature>
<gene>
    <name evidence="2" type="ORF">NCTC9935_00967</name>
</gene>
<keyword evidence="3" id="KW-1185">Reference proteome</keyword>
<feature type="transmembrane region" description="Helical" evidence="1">
    <location>
        <begin position="459"/>
        <end position="478"/>
    </location>
</feature>
<feature type="transmembrane region" description="Helical" evidence="1">
    <location>
        <begin position="353"/>
        <end position="378"/>
    </location>
</feature>
<accession>A0A2X0VP18</accession>
<feature type="transmembrane region" description="Helical" evidence="1">
    <location>
        <begin position="507"/>
        <end position="527"/>
    </location>
</feature>
<evidence type="ECO:0000256" key="1">
    <source>
        <dbReference type="SAM" id="Phobius"/>
    </source>
</evidence>
<keyword evidence="1" id="KW-1133">Transmembrane helix</keyword>
<reference evidence="2 3" key="1">
    <citation type="submission" date="2018-06" db="EMBL/GenBank/DDBJ databases">
        <authorList>
            <consortium name="Pathogen Informatics"/>
            <person name="Doyle S."/>
        </authorList>
    </citation>
    <scope>NUCLEOTIDE SEQUENCE [LARGE SCALE GENOMIC DNA]</scope>
    <source>
        <strain evidence="2 3">NCTC9935</strain>
    </source>
</reference>
<sequence length="907" mass="96434">MSRLNTRMRRWGVVLRIASRDARQSLGRTLTAVFLISLPIIIAIAAITFWDVTTSQRYQASSWLGHRSDVQAVTLHRSSTAIEQDFTADRLSKTASDDEVAVSMQTLDSWVPAGDELIAVDTLYQLRLDKPDGTGFTVNNGTQTGMLEAPRVNAGGKSGALAAGHAVISEDVARALSVSVGDSVNVSLTIAKERAAQSLKGNVFVDAIIRGTERAIIGDGTLPIDRLAVAGRTQTAWYVTGPEPVTWEKIRELNASGFSVLSRQVLASPPHVSALPSQIAQYEVPRNIRGGNPWQYLLLVAGILLILTEMILLISPLYTVAQRSVMRTAAMIVANGGDRTDGRRLTIAHGVIIGIYSALFSAVCSAAAMVGIGLWSGLGIGIVPWWPLALSVLLPVLLSLMASVSPAHTTSHIDTSAVIGGRVWEPSRLVRRRMIYPLALLAGLPLLGLAAWLGSVLALVVGVGLLEAGLIGSIPYIFTRWRAPNRRASMSMRLALRDAVRNGHRTFPAMASILTTVFVACGLLVTLSSSNEAGWNSRPHVGQRGQVFVSTVDRTDSVKRSRDLMKSAVEAVGAQRGITSRATLNGLAWNSGPGGPTSMVEAVHPYNESTFTMSMNMGTMTELDVAYMVDDGTYLREAGYFSNEDDMVRAIATLNAGGVLIPDPEYIDGAGQVTLRSLDMSAIAEARAVGASDDNLPDAQVTTVQTFVAAPLTRVNVIVLSPTAASYLGLQARPLGELLTLDKQVSPVDAPSFQATIARQVPGASAQVIVPTMRSLVLPYVAALIAVVAAAATVALVVSLSASDMRPDLDTLDAIGAAPSMRRHVTSWQGVVLALNAIPTAVLAGLVVGVLAVITFARSGIFPTLTTLWPVVPWGALLGMLIGMPILCALVAIILTPRHQKRIRRIN</sequence>
<keyword evidence="1" id="KW-0472">Membrane</keyword>